<dbReference type="PANTHER" id="PTHR18964">
    <property type="entry name" value="ROK (REPRESSOR, ORF, KINASE) FAMILY"/>
    <property type="match status" value="1"/>
</dbReference>
<comment type="caution">
    <text evidence="2">The sequence shown here is derived from an EMBL/GenBank/DDBJ whole genome shotgun (WGS) entry which is preliminary data.</text>
</comment>
<evidence type="ECO:0000313" key="2">
    <source>
        <dbReference type="EMBL" id="RKI93158.1"/>
    </source>
</evidence>
<dbReference type="Proteomes" id="UP000280696">
    <property type="component" value="Unassembled WGS sequence"/>
</dbReference>
<accession>A0A3A9AP71</accession>
<proteinExistence type="inferred from homology"/>
<name>A0A3A9AP71_9FIRM</name>
<dbReference type="AlphaFoldDB" id="A0A3A9AP71"/>
<gene>
    <name evidence="2" type="ORF">D7V94_04035</name>
</gene>
<organism evidence="2 3">
    <name type="scientific">Parablautia intestinalis</name>
    <dbReference type="NCBI Taxonomy" id="2320100"/>
    <lineage>
        <taxon>Bacteria</taxon>
        <taxon>Bacillati</taxon>
        <taxon>Bacillota</taxon>
        <taxon>Clostridia</taxon>
        <taxon>Lachnospirales</taxon>
        <taxon>Lachnospiraceae</taxon>
        <taxon>Parablautia</taxon>
    </lineage>
</organism>
<dbReference type="RefSeq" id="WP_120467033.1">
    <property type="nucleotide sequence ID" value="NZ_RAYQ01000003.1"/>
</dbReference>
<dbReference type="Pfam" id="PF00480">
    <property type="entry name" value="ROK"/>
    <property type="match status" value="1"/>
</dbReference>
<evidence type="ECO:0000313" key="3">
    <source>
        <dbReference type="Proteomes" id="UP000280696"/>
    </source>
</evidence>
<reference evidence="2 3" key="1">
    <citation type="submission" date="2018-09" db="EMBL/GenBank/DDBJ databases">
        <title>Murine metabolic-syndrome-specific gut microbial biobank.</title>
        <authorList>
            <person name="Liu C."/>
        </authorList>
    </citation>
    <scope>NUCLEOTIDE SEQUENCE [LARGE SCALE GENOMIC DNA]</scope>
    <source>
        <strain evidence="2 3">0.1xD8-82</strain>
    </source>
</reference>
<dbReference type="EMBL" id="RAYQ01000003">
    <property type="protein sequence ID" value="RKI93158.1"/>
    <property type="molecule type" value="Genomic_DNA"/>
</dbReference>
<dbReference type="SUPFAM" id="SSF53067">
    <property type="entry name" value="Actin-like ATPase domain"/>
    <property type="match status" value="1"/>
</dbReference>
<sequence length="309" mass="33061">MKTCIAVDIGGTKMLVAEVREDGSIVHLRRSVTGQISREEVVRRTIAEIKEYEREFGWESGKRPAQTGIGINGVVDPVRKIWKGMEPGETDIVLPAYVEEEFSVECCIDNDVKATVIAENKFGAGKGYQNMVYINVGTGLAGGFIANGKLIRGTDGFAGEIGYMNFTGGEGPRVELMASGMGLSYQAVELIGGYPDSGLKEKIKGVVSGQDVVTLAGKGDKLANRILEEMITMNGLMISNLTCVLSPELVVLGGGLITNRQMLNRIIGAVSEKAKEHLEKGIVLTAFDPVHAGLMGAAAVGLGYQKEYE</sequence>
<dbReference type="InterPro" id="IPR000600">
    <property type="entry name" value="ROK"/>
</dbReference>
<dbReference type="InterPro" id="IPR043129">
    <property type="entry name" value="ATPase_NBD"/>
</dbReference>
<dbReference type="OrthoDB" id="9810372at2"/>
<comment type="similarity">
    <text evidence="1">Belongs to the ROK (NagC/XylR) family.</text>
</comment>
<evidence type="ECO:0000256" key="1">
    <source>
        <dbReference type="ARBA" id="ARBA00006479"/>
    </source>
</evidence>
<protein>
    <submittedName>
        <fullName evidence="2">ROK family protein</fullName>
    </submittedName>
</protein>
<dbReference type="PANTHER" id="PTHR18964:SF149">
    <property type="entry name" value="BIFUNCTIONAL UDP-N-ACETYLGLUCOSAMINE 2-EPIMERASE_N-ACETYLMANNOSAMINE KINASE"/>
    <property type="match status" value="1"/>
</dbReference>
<dbReference type="Gene3D" id="3.30.420.40">
    <property type="match status" value="2"/>
</dbReference>
<keyword evidence="3" id="KW-1185">Reference proteome</keyword>